<evidence type="ECO:0000313" key="2">
    <source>
        <dbReference type="Proteomes" id="UP000594263"/>
    </source>
</evidence>
<accession>A0A7N0T178</accession>
<reference evidence="1" key="1">
    <citation type="submission" date="2021-01" db="UniProtKB">
        <authorList>
            <consortium name="EnsemblPlants"/>
        </authorList>
    </citation>
    <scope>IDENTIFICATION</scope>
</reference>
<evidence type="ECO:0000313" key="1">
    <source>
        <dbReference type="EnsemblPlants" id="Kaladp0018s0086.1.v1.1"/>
    </source>
</evidence>
<dbReference type="EnsemblPlants" id="Kaladp0018s0086.1.v1.1">
    <property type="protein sequence ID" value="Kaladp0018s0086.1.v1.1"/>
    <property type="gene ID" value="Kaladp0018s0086.v1.1"/>
</dbReference>
<dbReference type="Gramene" id="Kaladp0018s0086.1.v1.1">
    <property type="protein sequence ID" value="Kaladp0018s0086.1.v1.1"/>
    <property type="gene ID" value="Kaladp0018s0086.v1.1"/>
</dbReference>
<protein>
    <submittedName>
        <fullName evidence="1">Uncharacterized protein</fullName>
    </submittedName>
</protein>
<keyword evidence="2" id="KW-1185">Reference proteome</keyword>
<dbReference type="AlphaFoldDB" id="A0A7N0T178"/>
<sequence>MSTSKLASALLQLWAPRISFSNDFSDSPASREDSEQQQLLGVTGFSRLRVFCIEFQHFHSFNDSAADKIFTGKLLPLKERKTMLRDELLAGGGGFGYLTAQVPKGESRWKDRFSLMRSGNDQKKSERRDGCLESVAEEKSPALVLEDIGIIVEINLQS</sequence>
<organism evidence="1 2">
    <name type="scientific">Kalanchoe fedtschenkoi</name>
    <name type="common">Lavender scallops</name>
    <name type="synonym">South American air plant</name>
    <dbReference type="NCBI Taxonomy" id="63787"/>
    <lineage>
        <taxon>Eukaryota</taxon>
        <taxon>Viridiplantae</taxon>
        <taxon>Streptophyta</taxon>
        <taxon>Embryophyta</taxon>
        <taxon>Tracheophyta</taxon>
        <taxon>Spermatophyta</taxon>
        <taxon>Magnoliopsida</taxon>
        <taxon>eudicotyledons</taxon>
        <taxon>Gunneridae</taxon>
        <taxon>Pentapetalae</taxon>
        <taxon>Saxifragales</taxon>
        <taxon>Crassulaceae</taxon>
        <taxon>Kalanchoe</taxon>
    </lineage>
</organism>
<name>A0A7N0T178_KALFE</name>
<dbReference type="Proteomes" id="UP000594263">
    <property type="component" value="Unplaced"/>
</dbReference>
<proteinExistence type="predicted"/>